<name>A0A5C6ECB0_9BACT</name>
<organism evidence="1 2">
    <name type="scientific">Rubripirellula reticaptiva</name>
    <dbReference type="NCBI Taxonomy" id="2528013"/>
    <lineage>
        <taxon>Bacteria</taxon>
        <taxon>Pseudomonadati</taxon>
        <taxon>Planctomycetota</taxon>
        <taxon>Planctomycetia</taxon>
        <taxon>Pirellulales</taxon>
        <taxon>Pirellulaceae</taxon>
        <taxon>Rubripirellula</taxon>
    </lineage>
</organism>
<gene>
    <name evidence="1" type="ORF">Poly59_55010</name>
</gene>
<keyword evidence="2" id="KW-1185">Reference proteome</keyword>
<dbReference type="Proteomes" id="UP000317977">
    <property type="component" value="Unassembled WGS sequence"/>
</dbReference>
<protein>
    <submittedName>
        <fullName evidence="1">Uncharacterized protein</fullName>
    </submittedName>
</protein>
<comment type="caution">
    <text evidence="1">The sequence shown here is derived from an EMBL/GenBank/DDBJ whole genome shotgun (WGS) entry which is preliminary data.</text>
</comment>
<evidence type="ECO:0000313" key="2">
    <source>
        <dbReference type="Proteomes" id="UP000317977"/>
    </source>
</evidence>
<dbReference type="RefSeq" id="WP_146537048.1">
    <property type="nucleotide sequence ID" value="NZ_SJPX01000006.1"/>
</dbReference>
<accession>A0A5C6ECB0</accession>
<proteinExistence type="predicted"/>
<sequence>MKAKSLSAIVLAAGLCTAGCDEGYEAGPVVPMQTDGVNVDVDTPDTPFENRVERRQERRNDIREAVDHVDVQFGDGGVSVDVD</sequence>
<dbReference type="AlphaFoldDB" id="A0A5C6ECB0"/>
<reference evidence="1 2" key="1">
    <citation type="submission" date="2019-02" db="EMBL/GenBank/DDBJ databases">
        <title>Deep-cultivation of Planctomycetes and their phenomic and genomic characterization uncovers novel biology.</title>
        <authorList>
            <person name="Wiegand S."/>
            <person name="Jogler M."/>
            <person name="Boedeker C."/>
            <person name="Pinto D."/>
            <person name="Vollmers J."/>
            <person name="Rivas-Marin E."/>
            <person name="Kohn T."/>
            <person name="Peeters S.H."/>
            <person name="Heuer A."/>
            <person name="Rast P."/>
            <person name="Oberbeckmann S."/>
            <person name="Bunk B."/>
            <person name="Jeske O."/>
            <person name="Meyerdierks A."/>
            <person name="Storesund J.E."/>
            <person name="Kallscheuer N."/>
            <person name="Luecker S."/>
            <person name="Lage O.M."/>
            <person name="Pohl T."/>
            <person name="Merkel B.J."/>
            <person name="Hornburger P."/>
            <person name="Mueller R.-W."/>
            <person name="Bruemmer F."/>
            <person name="Labrenz M."/>
            <person name="Spormann A.M."/>
            <person name="Op Den Camp H."/>
            <person name="Overmann J."/>
            <person name="Amann R."/>
            <person name="Jetten M.S.M."/>
            <person name="Mascher T."/>
            <person name="Medema M.H."/>
            <person name="Devos D.P."/>
            <person name="Kaster A.-K."/>
            <person name="Ovreas L."/>
            <person name="Rohde M."/>
            <person name="Galperin M.Y."/>
            <person name="Jogler C."/>
        </authorList>
    </citation>
    <scope>NUCLEOTIDE SEQUENCE [LARGE SCALE GENOMIC DNA]</scope>
    <source>
        <strain evidence="1 2">Poly59</strain>
    </source>
</reference>
<dbReference type="EMBL" id="SJPX01000006">
    <property type="protein sequence ID" value="TWU46528.1"/>
    <property type="molecule type" value="Genomic_DNA"/>
</dbReference>
<evidence type="ECO:0000313" key="1">
    <source>
        <dbReference type="EMBL" id="TWU46528.1"/>
    </source>
</evidence>